<dbReference type="EMBL" id="SJZJ01000031">
    <property type="protein sequence ID" value="TCJ21660.1"/>
    <property type="molecule type" value="Genomic_DNA"/>
</dbReference>
<dbReference type="Gene3D" id="1.10.443.10">
    <property type="entry name" value="Intergrase catalytic core"/>
    <property type="match status" value="1"/>
</dbReference>
<dbReference type="Proteomes" id="UP000295453">
    <property type="component" value="Unassembled WGS sequence"/>
</dbReference>
<dbReference type="OrthoDB" id="9815875at2"/>
<comment type="caution">
    <text evidence="2">The sequence shown here is derived from an EMBL/GenBank/DDBJ whole genome shotgun (WGS) entry which is preliminary data.</text>
</comment>
<evidence type="ECO:0008006" key="4">
    <source>
        <dbReference type="Google" id="ProtNLM"/>
    </source>
</evidence>
<keyword evidence="1" id="KW-0233">DNA recombination</keyword>
<dbReference type="GO" id="GO:0006310">
    <property type="term" value="P:DNA recombination"/>
    <property type="evidence" value="ECO:0007669"/>
    <property type="project" value="UniProtKB-KW"/>
</dbReference>
<dbReference type="InterPro" id="IPR013762">
    <property type="entry name" value="Integrase-like_cat_sf"/>
</dbReference>
<dbReference type="AlphaFoldDB" id="A0A4R1BUQ0"/>
<dbReference type="SUPFAM" id="SSF56349">
    <property type="entry name" value="DNA breaking-rejoining enzymes"/>
    <property type="match status" value="2"/>
</dbReference>
<organism evidence="2 3">
    <name type="scientific">Nocardioides jejuensis</name>
    <dbReference type="NCBI Taxonomy" id="2502782"/>
    <lineage>
        <taxon>Bacteria</taxon>
        <taxon>Bacillati</taxon>
        <taxon>Actinomycetota</taxon>
        <taxon>Actinomycetes</taxon>
        <taxon>Propionibacteriales</taxon>
        <taxon>Nocardioidaceae</taxon>
        <taxon>Nocardioides</taxon>
    </lineage>
</organism>
<gene>
    <name evidence="2" type="ORF">EPD65_14630</name>
</gene>
<sequence>MPDLVAPERAARARPEVAAYLAFLRRFELDDSAEAVVLYLAALDGRDLKGRAIRERLQLIDLDRRLRGLAPWHQDPDVKTFLRGLFSSKPVGEKHSHYDPLYLELVHAMVDACRTPTEDGRRALAGMLLRDGAGLSVSALSRLRWSDVWVGRDRVEINVTTKVGRGPARTVTHQLNARRGTTDCPVAAIRTLRPLGGGEFVFGIDGRQFDVNKLSRMLTQPEPTAPMANQVRDAALLLIGYAACLRTNEAKVLRQSDVERHDKGMVLTIAGRSRLTFIPSAPDPAYDPWTAWDRWLGLLEQRGLRAPDGHAFMPSTGSVIFDKPLHESGLNKIVHDWSDEAGLSGRHVWTSLRTGMMRTAVRNEARSYSIAAHADLVSLASVARHERRENLLGDGNVAGRLGL</sequence>
<evidence type="ECO:0000313" key="2">
    <source>
        <dbReference type="EMBL" id="TCJ21660.1"/>
    </source>
</evidence>
<dbReference type="GO" id="GO:0015074">
    <property type="term" value="P:DNA integration"/>
    <property type="evidence" value="ECO:0007669"/>
    <property type="project" value="InterPro"/>
</dbReference>
<accession>A0A4R1BUQ0</accession>
<protein>
    <recommendedName>
        <fullName evidence="4">Tyr recombinase domain-containing protein</fullName>
    </recommendedName>
</protein>
<name>A0A4R1BUQ0_9ACTN</name>
<keyword evidence="3" id="KW-1185">Reference proteome</keyword>
<dbReference type="RefSeq" id="WP_131585424.1">
    <property type="nucleotide sequence ID" value="NZ_SJZJ01000031.1"/>
</dbReference>
<evidence type="ECO:0000313" key="3">
    <source>
        <dbReference type="Proteomes" id="UP000295453"/>
    </source>
</evidence>
<dbReference type="InterPro" id="IPR011010">
    <property type="entry name" value="DNA_brk_join_enz"/>
</dbReference>
<evidence type="ECO:0000256" key="1">
    <source>
        <dbReference type="ARBA" id="ARBA00023172"/>
    </source>
</evidence>
<dbReference type="GO" id="GO:0003677">
    <property type="term" value="F:DNA binding"/>
    <property type="evidence" value="ECO:0007669"/>
    <property type="project" value="InterPro"/>
</dbReference>
<proteinExistence type="predicted"/>
<reference evidence="2 3" key="1">
    <citation type="submission" date="2019-03" db="EMBL/GenBank/DDBJ databases">
        <authorList>
            <person name="Kim M.K.M."/>
        </authorList>
    </citation>
    <scope>NUCLEOTIDE SEQUENCE [LARGE SCALE GENOMIC DNA]</scope>
    <source>
        <strain evidence="2 3">18JY15-6</strain>
    </source>
</reference>